<dbReference type="KEGG" id="bbet:F8237_22030"/>
<reference evidence="2" key="1">
    <citation type="submission" date="2019-10" db="EMBL/GenBank/DDBJ databases">
        <title>Complete Genome Sequence of Bradyrhizobium betae type strain PL7HG1T.</title>
        <authorList>
            <person name="Bromfield E.S.P."/>
            <person name="Cloutier S."/>
        </authorList>
    </citation>
    <scope>NUCLEOTIDE SEQUENCE [LARGE SCALE GENOMIC DNA]</scope>
    <source>
        <strain evidence="2">PL7HG1</strain>
    </source>
</reference>
<organism evidence="1 2">
    <name type="scientific">Bradyrhizobium betae</name>
    <dbReference type="NCBI Taxonomy" id="244734"/>
    <lineage>
        <taxon>Bacteria</taxon>
        <taxon>Pseudomonadati</taxon>
        <taxon>Pseudomonadota</taxon>
        <taxon>Alphaproteobacteria</taxon>
        <taxon>Hyphomicrobiales</taxon>
        <taxon>Nitrobacteraceae</taxon>
        <taxon>Bradyrhizobium</taxon>
    </lineage>
</organism>
<dbReference type="OrthoDB" id="9947286at2"/>
<gene>
    <name evidence="1" type="ORF">F8237_22030</name>
</gene>
<evidence type="ECO:0000313" key="1">
    <source>
        <dbReference type="EMBL" id="QFI74848.1"/>
    </source>
</evidence>
<proteinExistence type="predicted"/>
<accession>A0A5P6P9X2</accession>
<name>A0A5P6P9X2_9BRAD</name>
<sequence>MRDWIVMTASGQMPSRCKGRYRRVAVVEIEEAGIVPKMISERAKGVRRIVRDYGPKSVGKTEACAYQRTLVVANAFAERLRGQHAAAIARVADALNGGMALSATEMAMLD</sequence>
<dbReference type="EMBL" id="CP044543">
    <property type="protein sequence ID" value="QFI74848.1"/>
    <property type="molecule type" value="Genomic_DNA"/>
</dbReference>
<dbReference type="RefSeq" id="WP_151647842.1">
    <property type="nucleotide sequence ID" value="NZ_CP044543.1"/>
</dbReference>
<evidence type="ECO:0000313" key="2">
    <source>
        <dbReference type="Proteomes" id="UP000325641"/>
    </source>
</evidence>
<protein>
    <submittedName>
        <fullName evidence="1">Uncharacterized protein</fullName>
    </submittedName>
</protein>
<dbReference type="Proteomes" id="UP000325641">
    <property type="component" value="Chromosome"/>
</dbReference>
<dbReference type="AlphaFoldDB" id="A0A5P6P9X2"/>